<proteinExistence type="predicted"/>
<gene>
    <name evidence="1" type="ORF">AS25_00100</name>
</gene>
<reference evidence="1 2" key="1">
    <citation type="submission" date="2014-09" db="EMBL/GenBank/DDBJ databases">
        <title>High-quality draft genome sequence of Kocuria marina SO9-6, an actinobacterium isolated from a copper mine.</title>
        <authorList>
            <person name="Castro D.B."/>
            <person name="Pereira L.B."/>
            <person name="Silva M.V."/>
            <person name="Silva B.P."/>
            <person name="Zanardi B.R."/>
            <person name="Carlos C."/>
            <person name="Belgini D.R."/>
            <person name="Limache E.G."/>
            <person name="Lacerda G.V."/>
            <person name="Nery M.B."/>
            <person name="Gomes M.B."/>
            <person name="Souza S."/>
            <person name="Silva T.M."/>
            <person name="Rodrigues V.D."/>
            <person name="Paulino L.C."/>
            <person name="Vicentini R."/>
            <person name="Ferraz L.F."/>
            <person name="Ottoboni L.M."/>
        </authorList>
    </citation>
    <scope>NUCLEOTIDE SEQUENCE [LARGE SCALE GENOMIC DNA]</scope>
    <source>
        <strain evidence="1 2">SO9-6</strain>
    </source>
</reference>
<evidence type="ECO:0000313" key="2">
    <source>
        <dbReference type="Proteomes" id="UP000030664"/>
    </source>
</evidence>
<dbReference type="EMBL" id="JROM01000002">
    <property type="protein sequence ID" value="KHE75618.1"/>
    <property type="molecule type" value="Genomic_DNA"/>
</dbReference>
<evidence type="ECO:0000313" key="1">
    <source>
        <dbReference type="EMBL" id="KHE75618.1"/>
    </source>
</evidence>
<dbReference type="AlphaFoldDB" id="A0A0B0DDX5"/>
<name>A0A0B0DDX5_9MICC</name>
<comment type="caution">
    <text evidence="1">The sequence shown here is derived from an EMBL/GenBank/DDBJ whole genome shotgun (WGS) entry which is preliminary data.</text>
</comment>
<dbReference type="Proteomes" id="UP000030664">
    <property type="component" value="Unassembled WGS sequence"/>
</dbReference>
<sequence>MLISCILPGLAPGRFEGNEKLSGQQVGFLLVVATQAALAVMSKRDPEGVLKEDVGHLVTQGGTSPLGCMAVVLENE</sequence>
<accession>A0A0B0DDX5</accession>
<protein>
    <submittedName>
        <fullName evidence="1">Uncharacterized protein</fullName>
    </submittedName>
</protein>
<organism evidence="1 2">
    <name type="scientific">Kocuria marina</name>
    <dbReference type="NCBI Taxonomy" id="223184"/>
    <lineage>
        <taxon>Bacteria</taxon>
        <taxon>Bacillati</taxon>
        <taxon>Actinomycetota</taxon>
        <taxon>Actinomycetes</taxon>
        <taxon>Micrococcales</taxon>
        <taxon>Micrococcaceae</taxon>
        <taxon>Kocuria</taxon>
    </lineage>
</organism>